<comment type="similarity">
    <text evidence="7">Belongs to the ZIP transporter (TC 2.A.5) family.</text>
</comment>
<comment type="subcellular location">
    <subcellularLocation>
        <location evidence="7">Cell membrane</location>
        <topology evidence="7">Multi-pass membrane protein</topology>
    </subcellularLocation>
    <subcellularLocation>
        <location evidence="7">Cytoplasm</location>
        <location evidence="7">Perinuclear region</location>
    </subcellularLocation>
    <subcellularLocation>
        <location evidence="1">Endomembrane system</location>
        <topology evidence="1">Multi-pass membrane protein</topology>
    </subcellularLocation>
    <subcellularLocation>
        <location evidence="2">Golgi apparatus membrane</location>
    </subcellularLocation>
    <subcellularLocation>
        <location evidence="7">Golgi apparatus</location>
        <location evidence="7">trans-Golgi network membrane</location>
    </subcellularLocation>
    <subcellularLocation>
        <location evidence="7">Mitochondrion</location>
    </subcellularLocation>
    <subcellularLocation>
        <location evidence="7">Nucleus</location>
    </subcellularLocation>
</comment>
<dbReference type="Pfam" id="PF02535">
    <property type="entry name" value="Zip"/>
    <property type="match status" value="2"/>
</dbReference>
<keyword evidence="7" id="KW-0325">Glycoprotein</keyword>
<dbReference type="PANTHER" id="PTHR16133">
    <property type="entry name" value="SOLUTE CARRIER FAMILY 39 ZINC TRANSPORTER , MEMBER 9-RELATED"/>
    <property type="match status" value="1"/>
</dbReference>
<feature type="transmembrane region" description="Helical" evidence="7">
    <location>
        <begin position="165"/>
        <end position="189"/>
    </location>
</feature>
<protein>
    <recommendedName>
        <fullName evidence="7">Zinc transporter ZIP9</fullName>
        <shortName evidence="7">ZIP-9</shortName>
    </recommendedName>
    <alternativeName>
        <fullName evidence="7">Solute carrier family 39 member 9</fullName>
    </alternativeName>
    <alternativeName>
        <fullName evidence="7">Zrt- and Irt-like protein 9</fullName>
    </alternativeName>
</protein>
<dbReference type="OrthoDB" id="19859at2759"/>
<evidence type="ECO:0000256" key="7">
    <source>
        <dbReference type="RuleBase" id="RU369011"/>
    </source>
</evidence>
<sequence>MDGAWAVILISLAMFVGCFMLGIIPLLINLSEQKLQLVTVLGAGLLCGTALSIIIPEGVELVQESWKDWYCSAMGENQNISESNSTLHLTAKKGLRPRFFIGVSLVLGFTLMFVVDQIANYCSMHEPRAHMYRGNSVTATLGLLIHAAADGVALGAAAASSQVSVQVVVFFAVILHKAPAAFGLVSFLMHAGLERKTIQKHLLAFSAAAPLMAISTYFILSASNGSSQNRLSITGIGMLFSAGTFLYVATVHVLPEINSRGHQRSTHVHHQTGTGGGAYQQQGGLGITESLTLILGAGLPVLLALGLPDD</sequence>
<dbReference type="Ensembl" id="ENSSANT00000104428.1">
    <property type="protein sequence ID" value="ENSSANP00000098349.1"/>
    <property type="gene ID" value="ENSSANG00000048424.1"/>
</dbReference>
<feature type="transmembrane region" description="Helical" evidence="7">
    <location>
        <begin position="140"/>
        <end position="159"/>
    </location>
</feature>
<feature type="transmembrane region" description="Helical" evidence="7">
    <location>
        <begin position="232"/>
        <end position="254"/>
    </location>
</feature>
<proteinExistence type="inferred from homology"/>
<keyword evidence="6 7" id="KW-0472">Membrane</keyword>
<dbReference type="GO" id="GO:0005385">
    <property type="term" value="F:zinc ion transmembrane transporter activity"/>
    <property type="evidence" value="ECO:0007669"/>
    <property type="project" value="UniProtKB-UniRule"/>
</dbReference>
<dbReference type="InterPro" id="IPR045891">
    <property type="entry name" value="ZIP9"/>
</dbReference>
<keyword evidence="3 7" id="KW-0812">Transmembrane</keyword>
<keyword evidence="7" id="KW-0813">Transport</keyword>
<comment type="function">
    <text evidence="7">Transports zinc ions across cell and organelle membranes into the cytoplasm and regulates intracellular zinc homeostasis. Participates in the zinc ions efflux out of the secretory compartments. Also functions as membrane androgen receptor that mediates, through a G protein, the non-classical androgen signaling pathway, characterized by the activation of MAPK3/MAPK1 (Erk1/2) and transcription factors CREB1 or ATF1. Moreover, has dual functions as membrane-bound androgen receptor and as an androgen-dependent zinc transporter both of which are mediated through an inhibitory G protein (Gi) that mediates both MAP kinase and zinc signaling leading to the androgen-dependent apoptotic process.</text>
</comment>
<evidence type="ECO:0000256" key="6">
    <source>
        <dbReference type="ARBA" id="ARBA00023136"/>
    </source>
</evidence>
<dbReference type="InterPro" id="IPR003689">
    <property type="entry name" value="ZIP"/>
</dbReference>
<dbReference type="RefSeq" id="XP_016330097.1">
    <property type="nucleotide sequence ID" value="XM_016474611.1"/>
</dbReference>
<evidence type="ECO:0000256" key="3">
    <source>
        <dbReference type="ARBA" id="ARBA00022692"/>
    </source>
</evidence>
<evidence type="ECO:0000256" key="1">
    <source>
        <dbReference type="ARBA" id="ARBA00004127"/>
    </source>
</evidence>
<dbReference type="GO" id="GO:0005739">
    <property type="term" value="C:mitochondrion"/>
    <property type="evidence" value="ECO:0007669"/>
    <property type="project" value="UniProtKB-SubCell"/>
</dbReference>
<gene>
    <name evidence="8" type="primary">LOC107679149</name>
</gene>
<feature type="transmembrane region" description="Helical" evidence="7">
    <location>
        <begin position="35"/>
        <end position="55"/>
    </location>
</feature>
<feature type="transmembrane region" description="Helical" evidence="7">
    <location>
        <begin position="99"/>
        <end position="119"/>
    </location>
</feature>
<dbReference type="KEGG" id="sanh:107679149"/>
<keyword evidence="9" id="KW-1185">Reference proteome</keyword>
<keyword evidence="7" id="KW-0864">Zinc transport</keyword>
<dbReference type="GO" id="GO:0005886">
    <property type="term" value="C:plasma membrane"/>
    <property type="evidence" value="ECO:0007669"/>
    <property type="project" value="UniProtKB-SubCell"/>
</dbReference>
<evidence type="ECO:0000313" key="9">
    <source>
        <dbReference type="Proteomes" id="UP000472260"/>
    </source>
</evidence>
<dbReference type="Proteomes" id="UP000472260">
    <property type="component" value="Unassembled WGS sequence"/>
</dbReference>
<reference evidence="8" key="2">
    <citation type="submission" date="2025-09" db="UniProtKB">
        <authorList>
            <consortium name="Ensembl"/>
        </authorList>
    </citation>
    <scope>IDENTIFICATION</scope>
</reference>
<keyword evidence="7" id="KW-0406">Ion transport</keyword>
<dbReference type="GeneID" id="107679149"/>
<keyword evidence="7" id="KW-0862">Zinc</keyword>
<feature type="transmembrane region" description="Helical" evidence="7">
    <location>
        <begin position="6"/>
        <end position="28"/>
    </location>
</feature>
<evidence type="ECO:0000256" key="2">
    <source>
        <dbReference type="ARBA" id="ARBA00004394"/>
    </source>
</evidence>
<accession>A0A671SMU7</accession>
<reference evidence="8" key="1">
    <citation type="submission" date="2025-08" db="UniProtKB">
        <authorList>
            <consortium name="Ensembl"/>
        </authorList>
    </citation>
    <scope>IDENTIFICATION</scope>
</reference>
<dbReference type="PANTHER" id="PTHR16133:SF4">
    <property type="entry name" value="ZINC TRANSPORTER ZIP9"/>
    <property type="match status" value="1"/>
</dbReference>
<keyword evidence="4 7" id="KW-1133">Transmembrane helix</keyword>
<feature type="transmembrane region" description="Helical" evidence="7">
    <location>
        <begin position="201"/>
        <end position="220"/>
    </location>
</feature>
<dbReference type="GO" id="GO:0048471">
    <property type="term" value="C:perinuclear region of cytoplasm"/>
    <property type="evidence" value="ECO:0007669"/>
    <property type="project" value="UniProtKB-SubCell"/>
</dbReference>
<evidence type="ECO:0000256" key="4">
    <source>
        <dbReference type="ARBA" id="ARBA00022989"/>
    </source>
</evidence>
<keyword evidence="5" id="KW-0333">Golgi apparatus</keyword>
<dbReference type="AlphaFoldDB" id="A0A671SMU7"/>
<dbReference type="GO" id="GO:0000139">
    <property type="term" value="C:Golgi membrane"/>
    <property type="evidence" value="ECO:0007669"/>
    <property type="project" value="UniProtKB-SubCell"/>
</dbReference>
<organism evidence="8 9">
    <name type="scientific">Sinocyclocheilus anshuiensis</name>
    <dbReference type="NCBI Taxonomy" id="1608454"/>
    <lineage>
        <taxon>Eukaryota</taxon>
        <taxon>Metazoa</taxon>
        <taxon>Chordata</taxon>
        <taxon>Craniata</taxon>
        <taxon>Vertebrata</taxon>
        <taxon>Euteleostomi</taxon>
        <taxon>Actinopterygii</taxon>
        <taxon>Neopterygii</taxon>
        <taxon>Teleostei</taxon>
        <taxon>Ostariophysi</taxon>
        <taxon>Cypriniformes</taxon>
        <taxon>Cyprinidae</taxon>
        <taxon>Cyprininae</taxon>
        <taxon>Sinocyclocheilus</taxon>
    </lineage>
</organism>
<name>A0A671SMU7_9TELE</name>
<evidence type="ECO:0000313" key="8">
    <source>
        <dbReference type="Ensembl" id="ENSSANP00000098349.1"/>
    </source>
</evidence>
<dbReference type="GO" id="GO:0005634">
    <property type="term" value="C:nucleus"/>
    <property type="evidence" value="ECO:0007669"/>
    <property type="project" value="UniProtKB-SubCell"/>
</dbReference>
<evidence type="ECO:0000256" key="5">
    <source>
        <dbReference type="ARBA" id="ARBA00023034"/>
    </source>
</evidence>